<protein>
    <submittedName>
        <fullName evidence="3">Uncharacterized protein</fullName>
    </submittedName>
</protein>
<evidence type="ECO:0000256" key="1">
    <source>
        <dbReference type="SAM" id="MobiDB-lite"/>
    </source>
</evidence>
<dbReference type="EMBL" id="JBEAFC010000008">
    <property type="protein sequence ID" value="KAL1542714.1"/>
    <property type="molecule type" value="Genomic_DNA"/>
</dbReference>
<sequence>MGKMMRMILLVIVLVAMMSGCNKVEGRVAVAEQRKLAAAAEDEEMDSGLQDNHHAYSIPDFNRQGGSAPTKY</sequence>
<comment type="caution">
    <text evidence="3">The sequence shown here is derived from an EMBL/GenBank/DDBJ whole genome shotgun (WGS) entry which is preliminary data.</text>
</comment>
<reference evidence="3 4" key="1">
    <citation type="submission" date="2024-06" db="EMBL/GenBank/DDBJ databases">
        <title>A chromosome level genome sequence of Diviner's sage (Salvia divinorum).</title>
        <authorList>
            <person name="Ford S.A."/>
            <person name="Ro D.-K."/>
            <person name="Ness R.W."/>
            <person name="Phillips M.A."/>
        </authorList>
    </citation>
    <scope>NUCLEOTIDE SEQUENCE [LARGE SCALE GENOMIC DNA]</scope>
    <source>
        <strain evidence="3">SAF-2024a</strain>
        <tissue evidence="3">Leaf</tissue>
    </source>
</reference>
<feature type="region of interest" description="Disordered" evidence="1">
    <location>
        <begin position="40"/>
        <end position="72"/>
    </location>
</feature>
<name>A0ABD1GFD2_SALDI</name>
<gene>
    <name evidence="3" type="ORF">AAHA92_19768</name>
</gene>
<keyword evidence="2" id="KW-0732">Signal</keyword>
<evidence type="ECO:0000313" key="3">
    <source>
        <dbReference type="EMBL" id="KAL1542714.1"/>
    </source>
</evidence>
<feature type="chain" id="PRO_5044872624" evidence="2">
    <location>
        <begin position="24"/>
        <end position="72"/>
    </location>
</feature>
<feature type="signal peptide" evidence="2">
    <location>
        <begin position="1"/>
        <end position="23"/>
    </location>
</feature>
<dbReference type="AlphaFoldDB" id="A0ABD1GFD2"/>
<organism evidence="3 4">
    <name type="scientific">Salvia divinorum</name>
    <name type="common">Maria pastora</name>
    <name type="synonym">Diviner's sage</name>
    <dbReference type="NCBI Taxonomy" id="28513"/>
    <lineage>
        <taxon>Eukaryota</taxon>
        <taxon>Viridiplantae</taxon>
        <taxon>Streptophyta</taxon>
        <taxon>Embryophyta</taxon>
        <taxon>Tracheophyta</taxon>
        <taxon>Spermatophyta</taxon>
        <taxon>Magnoliopsida</taxon>
        <taxon>eudicotyledons</taxon>
        <taxon>Gunneridae</taxon>
        <taxon>Pentapetalae</taxon>
        <taxon>asterids</taxon>
        <taxon>lamiids</taxon>
        <taxon>Lamiales</taxon>
        <taxon>Lamiaceae</taxon>
        <taxon>Nepetoideae</taxon>
        <taxon>Mentheae</taxon>
        <taxon>Salviinae</taxon>
        <taxon>Salvia</taxon>
        <taxon>Salvia subgen. Calosphace</taxon>
    </lineage>
</organism>
<evidence type="ECO:0000256" key="2">
    <source>
        <dbReference type="SAM" id="SignalP"/>
    </source>
</evidence>
<dbReference type="Proteomes" id="UP001567538">
    <property type="component" value="Unassembled WGS sequence"/>
</dbReference>
<dbReference type="PROSITE" id="PS51257">
    <property type="entry name" value="PROKAR_LIPOPROTEIN"/>
    <property type="match status" value="1"/>
</dbReference>
<keyword evidence="4" id="KW-1185">Reference proteome</keyword>
<proteinExistence type="predicted"/>
<evidence type="ECO:0000313" key="4">
    <source>
        <dbReference type="Proteomes" id="UP001567538"/>
    </source>
</evidence>
<accession>A0ABD1GFD2</accession>